<keyword evidence="1" id="KW-0732">Signal</keyword>
<feature type="signal peptide" evidence="1">
    <location>
        <begin position="1"/>
        <end position="22"/>
    </location>
</feature>
<dbReference type="AlphaFoldDB" id="A0A1V0FY69"/>
<accession>A0A1V0FY69</accession>
<organism evidence="2">
    <name type="scientific">Trypanosoma brucei</name>
    <dbReference type="NCBI Taxonomy" id="5691"/>
    <lineage>
        <taxon>Eukaryota</taxon>
        <taxon>Discoba</taxon>
        <taxon>Euglenozoa</taxon>
        <taxon>Kinetoplastea</taxon>
        <taxon>Metakinetoplastina</taxon>
        <taxon>Trypanosomatida</taxon>
        <taxon>Trypanosomatidae</taxon>
        <taxon>Trypanosoma</taxon>
    </lineage>
</organism>
<evidence type="ECO:0000313" key="2">
    <source>
        <dbReference type="EMBL" id="ARB50752.1"/>
    </source>
</evidence>
<sequence>MFIIRGALITTVLATIIRKGVASTPGLDDITKPCHEEQYLEKVAQDLEGNLISATSTLKQLTADYMALMLITTCPETSSQATKAAIVAAQIARAEKSLAKETESKRPVAHKVIAILRRRAAQIYLADQLHRSLLATKNTAESALITGGEWLETSNEHSCKIQLASTSVPLAQCLSSEGHGKYLTHGPGELTSKLKTKLAADSFFSMPVTTVDVRGAGNLAAAQLNVKSKDWCVDAAGGKSSHTHGIGIKGATRAAVSYDAAVQDLKTITGGDDKCGQLPDEPEPTITTQKLTAQALCSSLAAAITIPARP</sequence>
<evidence type="ECO:0000256" key="1">
    <source>
        <dbReference type="SAM" id="SignalP"/>
    </source>
</evidence>
<name>A0A1V0FY69_9TRYP</name>
<proteinExistence type="predicted"/>
<dbReference type="EMBL" id="KY404501">
    <property type="protein sequence ID" value="ARB50752.1"/>
    <property type="molecule type" value="Genomic_DNA"/>
</dbReference>
<dbReference type="VEuPathDB" id="TriTrypDB:Tb427_000387800"/>
<reference evidence="2" key="1">
    <citation type="submission" date="2016-12" db="EMBL/GenBank/DDBJ databases">
        <title>Extending the VSGnome of Trypanosoma brucei strain TREU927.</title>
        <authorList>
            <person name="Cross G.A."/>
        </authorList>
    </citation>
    <scope>NUCLEOTIDE SEQUENCE</scope>
    <source>
        <strain evidence="2">Tb927.99.757</strain>
    </source>
</reference>
<protein>
    <submittedName>
        <fullName evidence="2">Variant surface glycoprotein</fullName>
    </submittedName>
</protein>
<feature type="chain" id="PRO_5011984849" evidence="1">
    <location>
        <begin position="23"/>
        <end position="310"/>
    </location>
</feature>